<name>A0AAE3NWE9_9BACT</name>
<dbReference type="Proteomes" id="UP001221302">
    <property type="component" value="Unassembled WGS sequence"/>
</dbReference>
<dbReference type="PROSITE" id="PS51635">
    <property type="entry name" value="PNPLA"/>
    <property type="match status" value="1"/>
</dbReference>
<gene>
    <name evidence="6" type="ORF">P0M35_08445</name>
</gene>
<evidence type="ECO:0000256" key="1">
    <source>
        <dbReference type="ARBA" id="ARBA00022801"/>
    </source>
</evidence>
<dbReference type="AlphaFoldDB" id="A0AAE3NWE9"/>
<dbReference type="Pfam" id="PF01734">
    <property type="entry name" value="Patatin"/>
    <property type="match status" value="1"/>
</dbReference>
<dbReference type="GO" id="GO:0016787">
    <property type="term" value="F:hydrolase activity"/>
    <property type="evidence" value="ECO:0007669"/>
    <property type="project" value="UniProtKB-UniRule"/>
</dbReference>
<evidence type="ECO:0000313" key="7">
    <source>
        <dbReference type="Proteomes" id="UP001221302"/>
    </source>
</evidence>
<dbReference type="SUPFAM" id="SSF52151">
    <property type="entry name" value="FabD/lysophospholipase-like"/>
    <property type="match status" value="1"/>
</dbReference>
<sequence>MNKKETKKDKIGLALGMGAARGLIHIGALKAIEEFNIKIDYISGTSMGALIGGAYASGMSVNQIEEIALNTNWKDLAKFLIPTFNFSSNLYSDFLEKQLREWFGNKTFSDLKIPFVCVATDIKTGKMIVLDKGELVKSIRASISLPIIFSPVPYGRFKLVDGGLVNPTPVDVIKNKVDKVIAVSIKKLTTLEQKEKIKKYEKEINSKSNFINEKLQSAIKQRFSFLGKESDEDELSFLNTIYNVLVVVQMQINDLRFQLAKPDLLIQPDVSKFKSFEFSKAKEIIEVGYKFAKEELKKSNFV</sequence>
<dbReference type="EMBL" id="JARGDL010000010">
    <property type="protein sequence ID" value="MDF1612176.1"/>
    <property type="molecule type" value="Genomic_DNA"/>
</dbReference>
<comment type="caution">
    <text evidence="6">The sequence shown here is derived from an EMBL/GenBank/DDBJ whole genome shotgun (WGS) entry which is preliminary data.</text>
</comment>
<accession>A0AAE3NWE9</accession>
<dbReference type="InterPro" id="IPR002641">
    <property type="entry name" value="PNPLA_dom"/>
</dbReference>
<feature type="active site" description="Proton acceptor" evidence="4">
    <location>
        <position position="161"/>
    </location>
</feature>
<organism evidence="6 7">
    <name type="scientific">Stygiobacter electus</name>
    <dbReference type="NCBI Taxonomy" id="3032292"/>
    <lineage>
        <taxon>Bacteria</taxon>
        <taxon>Pseudomonadati</taxon>
        <taxon>Ignavibacteriota</taxon>
        <taxon>Ignavibacteria</taxon>
        <taxon>Ignavibacteriales</taxon>
        <taxon>Melioribacteraceae</taxon>
        <taxon>Stygiobacter</taxon>
    </lineage>
</organism>
<proteinExistence type="predicted"/>
<dbReference type="InterPro" id="IPR016035">
    <property type="entry name" value="Acyl_Trfase/lysoPLipase"/>
</dbReference>
<dbReference type="RefSeq" id="WP_321535943.1">
    <property type="nucleotide sequence ID" value="NZ_JARGDL010000010.1"/>
</dbReference>
<dbReference type="GO" id="GO:0016042">
    <property type="term" value="P:lipid catabolic process"/>
    <property type="evidence" value="ECO:0007669"/>
    <property type="project" value="UniProtKB-UniRule"/>
</dbReference>
<evidence type="ECO:0000256" key="4">
    <source>
        <dbReference type="PROSITE-ProRule" id="PRU01161"/>
    </source>
</evidence>
<evidence type="ECO:0000259" key="5">
    <source>
        <dbReference type="PROSITE" id="PS51635"/>
    </source>
</evidence>
<evidence type="ECO:0000256" key="2">
    <source>
        <dbReference type="ARBA" id="ARBA00022963"/>
    </source>
</evidence>
<feature type="short sequence motif" description="GXSXG" evidence="4">
    <location>
        <begin position="44"/>
        <end position="48"/>
    </location>
</feature>
<comment type="caution">
    <text evidence="4">Lacks conserved residue(s) required for the propagation of feature annotation.</text>
</comment>
<keyword evidence="3 4" id="KW-0443">Lipid metabolism</keyword>
<feature type="domain" description="PNPLA" evidence="5">
    <location>
        <begin position="13"/>
        <end position="174"/>
    </location>
</feature>
<reference evidence="6" key="1">
    <citation type="submission" date="2023-03" db="EMBL/GenBank/DDBJ databases">
        <title>Stygiobacter electus gen. nov., sp. nov., facultatively anaerobic thermotolerant bacterium of the class Ignavibacteria from a well of Yessentuki mineral water deposit.</title>
        <authorList>
            <person name="Podosokorskaya O.A."/>
            <person name="Elcheninov A.G."/>
            <person name="Petrova N.F."/>
            <person name="Zavarzina D.G."/>
            <person name="Kublanov I.V."/>
            <person name="Merkel A.Y."/>
        </authorList>
    </citation>
    <scope>NUCLEOTIDE SEQUENCE</scope>
    <source>
        <strain evidence="6">09-Me</strain>
    </source>
</reference>
<dbReference type="InterPro" id="IPR050301">
    <property type="entry name" value="NTE"/>
</dbReference>
<keyword evidence="2 4" id="KW-0442">Lipid degradation</keyword>
<keyword evidence="1 4" id="KW-0378">Hydrolase</keyword>
<protein>
    <submittedName>
        <fullName evidence="6">Patatin-like phospholipase family protein</fullName>
    </submittedName>
</protein>
<dbReference type="PANTHER" id="PTHR14226">
    <property type="entry name" value="NEUROPATHY TARGET ESTERASE/SWISS CHEESE D.MELANOGASTER"/>
    <property type="match status" value="1"/>
</dbReference>
<dbReference type="PANTHER" id="PTHR14226:SF29">
    <property type="entry name" value="NEUROPATHY TARGET ESTERASE SWS"/>
    <property type="match status" value="1"/>
</dbReference>
<feature type="active site" description="Nucleophile" evidence="4">
    <location>
        <position position="46"/>
    </location>
</feature>
<keyword evidence="7" id="KW-1185">Reference proteome</keyword>
<feature type="short sequence motif" description="DGA/G" evidence="4">
    <location>
        <begin position="161"/>
        <end position="163"/>
    </location>
</feature>
<evidence type="ECO:0000313" key="6">
    <source>
        <dbReference type="EMBL" id="MDF1612176.1"/>
    </source>
</evidence>
<dbReference type="Gene3D" id="3.40.1090.10">
    <property type="entry name" value="Cytosolic phospholipase A2 catalytic domain"/>
    <property type="match status" value="1"/>
</dbReference>
<evidence type="ECO:0000256" key="3">
    <source>
        <dbReference type="ARBA" id="ARBA00023098"/>
    </source>
</evidence>
<dbReference type="CDD" id="cd07205">
    <property type="entry name" value="Pat_PNPLA6_PNPLA7_NTE1_like"/>
    <property type="match status" value="1"/>
</dbReference>